<evidence type="ECO:0000256" key="3">
    <source>
        <dbReference type="ARBA" id="ARBA00022801"/>
    </source>
</evidence>
<dbReference type="HAMAP" id="MF_01468">
    <property type="entry name" value="RNase_Mini_III"/>
    <property type="match status" value="1"/>
</dbReference>
<dbReference type="Pfam" id="PF00636">
    <property type="entry name" value="Ribonuclease_3"/>
    <property type="match status" value="1"/>
</dbReference>
<evidence type="ECO:0000313" key="5">
    <source>
        <dbReference type="EMBL" id="EKC74612.1"/>
    </source>
</evidence>
<evidence type="ECO:0000259" key="4">
    <source>
        <dbReference type="Pfam" id="PF00636"/>
    </source>
</evidence>
<sequence length="131" mass="15274">MVIGKYMDLNTINVLVLAYLGDTIYEDYIRKALISRKINHVDELQKEAVKYVSAKSQAEFLHKLIEEEFFTEEEMSIIKRARNYKSKSHPKNCNIITYRYATALEAVIGYLELKEDKSRINEIMLHILGGK</sequence>
<keyword evidence="1" id="KW-0540">Nuclease</keyword>
<protein>
    <submittedName>
        <fullName evidence="5">Uncharacterized conserved protein UCP005520</fullName>
    </submittedName>
</protein>
<dbReference type="InterPro" id="IPR008226">
    <property type="entry name" value="Mini3_fam"/>
</dbReference>
<feature type="domain" description="RNase III" evidence="4">
    <location>
        <begin position="16"/>
        <end position="114"/>
    </location>
</feature>
<dbReference type="InterPro" id="IPR000999">
    <property type="entry name" value="RNase_III_dom"/>
</dbReference>
<name>K1TN95_9ZZZZ</name>
<dbReference type="InterPro" id="IPR036389">
    <property type="entry name" value="RNase_III_sf"/>
</dbReference>
<dbReference type="PANTHER" id="PTHR34276">
    <property type="entry name" value="MINI-RIBONUCLEASE 3"/>
    <property type="match status" value="1"/>
</dbReference>
<dbReference type="PANTHER" id="PTHR34276:SF1">
    <property type="entry name" value="MINI-RIBONUCLEASE 3"/>
    <property type="match status" value="1"/>
</dbReference>
<organism evidence="5">
    <name type="scientific">human gut metagenome</name>
    <dbReference type="NCBI Taxonomy" id="408170"/>
    <lineage>
        <taxon>unclassified sequences</taxon>
        <taxon>metagenomes</taxon>
        <taxon>organismal metagenomes</taxon>
    </lineage>
</organism>
<dbReference type="EMBL" id="AJWZ01001172">
    <property type="protein sequence ID" value="EKC74612.1"/>
    <property type="molecule type" value="Genomic_DNA"/>
</dbReference>
<evidence type="ECO:0000256" key="1">
    <source>
        <dbReference type="ARBA" id="ARBA00022722"/>
    </source>
</evidence>
<keyword evidence="3" id="KW-0378">Hydrolase</keyword>
<dbReference type="SUPFAM" id="SSF69065">
    <property type="entry name" value="RNase III domain-like"/>
    <property type="match status" value="1"/>
</dbReference>
<keyword evidence="2" id="KW-0255">Endonuclease</keyword>
<dbReference type="PIRSF" id="PIRSF005520">
    <property type="entry name" value="UCP005520"/>
    <property type="match status" value="1"/>
</dbReference>
<comment type="caution">
    <text evidence="5">The sequence shown here is derived from an EMBL/GenBank/DDBJ whole genome shotgun (WGS) entry which is preliminary data.</text>
</comment>
<proteinExistence type="inferred from homology"/>
<dbReference type="AlphaFoldDB" id="K1TN95"/>
<accession>K1TN95</accession>
<dbReference type="Gene3D" id="1.10.1520.10">
    <property type="entry name" value="Ribonuclease III domain"/>
    <property type="match status" value="1"/>
</dbReference>
<evidence type="ECO:0000256" key="2">
    <source>
        <dbReference type="ARBA" id="ARBA00022759"/>
    </source>
</evidence>
<dbReference type="GO" id="GO:0006396">
    <property type="term" value="P:RNA processing"/>
    <property type="evidence" value="ECO:0007669"/>
    <property type="project" value="InterPro"/>
</dbReference>
<dbReference type="GO" id="GO:0004525">
    <property type="term" value="F:ribonuclease III activity"/>
    <property type="evidence" value="ECO:0007669"/>
    <property type="project" value="InterPro"/>
</dbReference>
<reference evidence="5" key="1">
    <citation type="journal article" date="2013" name="Environ. Microbiol.">
        <title>Microbiota from the distal guts of lean and obese adolescents exhibit partial functional redundancy besides clear differences in community structure.</title>
        <authorList>
            <person name="Ferrer M."/>
            <person name="Ruiz A."/>
            <person name="Lanza F."/>
            <person name="Haange S.B."/>
            <person name="Oberbach A."/>
            <person name="Till H."/>
            <person name="Bargiela R."/>
            <person name="Campoy C."/>
            <person name="Segura M.T."/>
            <person name="Richter M."/>
            <person name="von Bergen M."/>
            <person name="Seifert J."/>
            <person name="Suarez A."/>
        </authorList>
    </citation>
    <scope>NUCLEOTIDE SEQUENCE</scope>
</reference>
<gene>
    <name evidence="5" type="ORF">OBE_01777</name>
</gene>